<feature type="transmembrane region" description="Helical" evidence="7">
    <location>
        <begin position="321"/>
        <end position="343"/>
    </location>
</feature>
<name>A0A9P1BUU5_9DINO</name>
<comment type="subcellular location">
    <subcellularLocation>
        <location evidence="1">Membrane</location>
        <topology evidence="1">Multi-pass membrane protein</topology>
    </subcellularLocation>
</comment>
<organism evidence="8">
    <name type="scientific">Cladocopium goreaui</name>
    <dbReference type="NCBI Taxonomy" id="2562237"/>
    <lineage>
        <taxon>Eukaryota</taxon>
        <taxon>Sar</taxon>
        <taxon>Alveolata</taxon>
        <taxon>Dinophyceae</taxon>
        <taxon>Suessiales</taxon>
        <taxon>Symbiodiniaceae</taxon>
        <taxon>Cladocopium</taxon>
    </lineage>
</organism>
<keyword evidence="6 7" id="KW-0472">Membrane</keyword>
<evidence type="ECO:0000313" key="8">
    <source>
        <dbReference type="EMBL" id="CAI3979905.1"/>
    </source>
</evidence>
<keyword evidence="5 7" id="KW-1133">Transmembrane helix</keyword>
<evidence type="ECO:0000313" key="11">
    <source>
        <dbReference type="Proteomes" id="UP001152797"/>
    </source>
</evidence>
<dbReference type="EMBL" id="CAMXCT020000521">
    <property type="protein sequence ID" value="CAL1133280.1"/>
    <property type="molecule type" value="Genomic_DNA"/>
</dbReference>
<feature type="transmembrane region" description="Helical" evidence="7">
    <location>
        <begin position="27"/>
        <end position="47"/>
    </location>
</feature>
<dbReference type="GO" id="GO:0016020">
    <property type="term" value="C:membrane"/>
    <property type="evidence" value="ECO:0007669"/>
    <property type="project" value="UniProtKB-SubCell"/>
</dbReference>
<evidence type="ECO:0000256" key="7">
    <source>
        <dbReference type="SAM" id="Phobius"/>
    </source>
</evidence>
<dbReference type="EMBL" id="CAMXCT030000521">
    <property type="protein sequence ID" value="CAL4767217.1"/>
    <property type="molecule type" value="Genomic_DNA"/>
</dbReference>
<feature type="transmembrane region" description="Helical" evidence="7">
    <location>
        <begin position="59"/>
        <end position="82"/>
    </location>
</feature>
<dbReference type="OrthoDB" id="416555at2759"/>
<dbReference type="PANTHER" id="PTHR31326">
    <property type="entry name" value="PROTEIN CLT2, CHLOROPLASTIC"/>
    <property type="match status" value="1"/>
</dbReference>
<evidence type="ECO:0000256" key="2">
    <source>
        <dbReference type="ARBA" id="ARBA00006690"/>
    </source>
</evidence>
<evidence type="ECO:0000256" key="6">
    <source>
        <dbReference type="ARBA" id="ARBA00023136"/>
    </source>
</evidence>
<reference evidence="9" key="2">
    <citation type="submission" date="2024-04" db="EMBL/GenBank/DDBJ databases">
        <authorList>
            <person name="Chen Y."/>
            <person name="Shah S."/>
            <person name="Dougan E. K."/>
            <person name="Thang M."/>
            <person name="Chan C."/>
        </authorList>
    </citation>
    <scope>NUCLEOTIDE SEQUENCE [LARGE SCALE GENOMIC DNA]</scope>
</reference>
<dbReference type="Proteomes" id="UP001152797">
    <property type="component" value="Unassembled WGS sequence"/>
</dbReference>
<feature type="transmembrane region" description="Helical" evidence="7">
    <location>
        <begin position="137"/>
        <end position="154"/>
    </location>
</feature>
<evidence type="ECO:0000256" key="3">
    <source>
        <dbReference type="ARBA" id="ARBA00022448"/>
    </source>
</evidence>
<gene>
    <name evidence="8" type="ORF">C1SCF055_LOCUS7825</name>
</gene>
<comment type="caution">
    <text evidence="8">The sequence shown here is derived from an EMBL/GenBank/DDBJ whole genome shotgun (WGS) entry which is preliminary data.</text>
</comment>
<feature type="transmembrane region" description="Helical" evidence="7">
    <location>
        <begin position="102"/>
        <end position="125"/>
    </location>
</feature>
<dbReference type="EMBL" id="CAMXCT010000521">
    <property type="protein sequence ID" value="CAI3979905.1"/>
    <property type="molecule type" value="Genomic_DNA"/>
</dbReference>
<dbReference type="SUPFAM" id="SSF103481">
    <property type="entry name" value="Multidrug resistance efflux transporter EmrE"/>
    <property type="match status" value="1"/>
</dbReference>
<evidence type="ECO:0000256" key="1">
    <source>
        <dbReference type="ARBA" id="ARBA00004141"/>
    </source>
</evidence>
<feature type="transmembrane region" description="Helical" evidence="7">
    <location>
        <begin position="191"/>
        <end position="209"/>
    </location>
</feature>
<dbReference type="AlphaFoldDB" id="A0A9P1BUU5"/>
<keyword evidence="11" id="KW-1185">Reference proteome</keyword>
<sequence>MDRHRQEAPGSFSVEDVRGRRQAALSWASQGLLLVAVVLFGCGNNISKQIASVSLSKRYAYMLGLSTAVAYVPLFWAILLVLLKTGAAPMFQLRYMWQRNGYLAPVLLIVLAALGDALGDVIGAISTSHVSGPVHSLLSNCTSVFVAVLSMCLLNQRYSMFQLLALLGVFVAVVIGILPSFESDSSGSNPFFAVVLGGSCIFNAVAFVVKELIFTRYKTWRADQDLQGGTGLNIFLINSHEAVFQLPLTLMLIPLNDLLKQSEGNSWSYLKEAITCVFSGEADACGPDAKHGELAGLCVLVYVVFNLLWNMGILLSVKHAGALATFVALKAIFPVSTVLFEYVDWPLLGKKDFSWLIWLSMAILLPSIACYQWASQLQAARAAIHPSLASCCWPWGQKRSETESEMMLG</sequence>
<dbReference type="InterPro" id="IPR037185">
    <property type="entry name" value="EmrE-like"/>
</dbReference>
<protein>
    <submittedName>
        <fullName evidence="10">Crt-like 1</fullName>
    </submittedName>
</protein>
<proteinExistence type="inferred from homology"/>
<keyword evidence="3" id="KW-0813">Transport</keyword>
<comment type="similarity">
    <text evidence="2">Belongs to the CRT-like transporter family.</text>
</comment>
<feature type="transmembrane region" description="Helical" evidence="7">
    <location>
        <begin position="294"/>
        <end position="315"/>
    </location>
</feature>
<evidence type="ECO:0000313" key="9">
    <source>
        <dbReference type="EMBL" id="CAL1133280.1"/>
    </source>
</evidence>
<evidence type="ECO:0000313" key="10">
    <source>
        <dbReference type="EMBL" id="CAL4767217.1"/>
    </source>
</evidence>
<evidence type="ECO:0000256" key="4">
    <source>
        <dbReference type="ARBA" id="ARBA00022692"/>
    </source>
</evidence>
<feature type="transmembrane region" description="Helical" evidence="7">
    <location>
        <begin position="355"/>
        <end position="374"/>
    </location>
</feature>
<reference evidence="8" key="1">
    <citation type="submission" date="2022-10" db="EMBL/GenBank/DDBJ databases">
        <authorList>
            <person name="Chen Y."/>
            <person name="Dougan E. K."/>
            <person name="Chan C."/>
            <person name="Rhodes N."/>
            <person name="Thang M."/>
        </authorList>
    </citation>
    <scope>NUCLEOTIDE SEQUENCE</scope>
</reference>
<dbReference type="Pfam" id="PF08627">
    <property type="entry name" value="CRT-like"/>
    <property type="match status" value="1"/>
</dbReference>
<dbReference type="InterPro" id="IPR013936">
    <property type="entry name" value="CRT-like"/>
</dbReference>
<dbReference type="PANTHER" id="PTHR31326:SF1">
    <property type="entry name" value="PROTEIN CLT2, CHLOROPLASTIC"/>
    <property type="match status" value="1"/>
</dbReference>
<accession>A0A9P1BUU5</accession>
<feature type="transmembrane region" description="Helical" evidence="7">
    <location>
        <begin position="161"/>
        <end position="179"/>
    </location>
</feature>
<keyword evidence="4 7" id="KW-0812">Transmembrane</keyword>
<evidence type="ECO:0000256" key="5">
    <source>
        <dbReference type="ARBA" id="ARBA00022989"/>
    </source>
</evidence>